<evidence type="ECO:0000313" key="1">
    <source>
        <dbReference type="EMBL" id="PSN90682.1"/>
    </source>
</evidence>
<organism evidence="1 2">
    <name type="scientific">Candidatus Marsarchaeota G2 archaeon ECH_B_SAG-M15</name>
    <dbReference type="NCBI Taxonomy" id="1978162"/>
    <lineage>
        <taxon>Archaea</taxon>
        <taxon>Candidatus Marsarchaeota</taxon>
        <taxon>Candidatus Marsarchaeota group 2</taxon>
    </lineage>
</organism>
<accession>A0A2R6AWC6</accession>
<proteinExistence type="predicted"/>
<name>A0A2R6AWC6_9ARCH</name>
<sequence>MADALSKHSCNHRFKYYGVVGLAVPGHVVGTIDLWRCLNCGSVDANPRRVGDTRPPSTVGFNILEDDEKWMILACYDNKAPFNWDLVRAKPGMSITHECIGPEKNFKVDSDYNLLLDGGGKPARHELKMVEDYMEKTILLVK</sequence>
<dbReference type="EMBL" id="NEXJ01000074">
    <property type="protein sequence ID" value="PSN90682.1"/>
    <property type="molecule type" value="Genomic_DNA"/>
</dbReference>
<comment type="caution">
    <text evidence="1">The sequence shown here is derived from an EMBL/GenBank/DDBJ whole genome shotgun (WGS) entry which is preliminary data.</text>
</comment>
<gene>
    <name evidence="1" type="ORF">B9Q08_04230</name>
</gene>
<dbReference type="Proteomes" id="UP000240490">
    <property type="component" value="Unassembled WGS sequence"/>
</dbReference>
<reference evidence="1 2" key="1">
    <citation type="submission" date="2017-04" db="EMBL/GenBank/DDBJ databases">
        <title>Novel microbial lineages endemic to geothermal iron-oxide mats fill important gaps in the evolutionary history of Archaea.</title>
        <authorList>
            <person name="Jay Z.J."/>
            <person name="Beam J.P."/>
            <person name="Dlakic M."/>
            <person name="Rusch D.B."/>
            <person name="Kozubal M.A."/>
            <person name="Inskeep W.P."/>
        </authorList>
    </citation>
    <scope>NUCLEOTIDE SEQUENCE [LARGE SCALE GENOMIC DNA]</scope>
    <source>
        <strain evidence="1">ECH_B_SAG-M15</strain>
    </source>
</reference>
<dbReference type="AlphaFoldDB" id="A0A2R6AWC6"/>
<evidence type="ECO:0000313" key="2">
    <source>
        <dbReference type="Proteomes" id="UP000240490"/>
    </source>
</evidence>
<protein>
    <submittedName>
        <fullName evidence="1">Uncharacterized protein</fullName>
    </submittedName>
</protein>